<reference evidence="3 4" key="1">
    <citation type="submission" date="2024-06" db="EMBL/GenBank/DDBJ databases">
        <authorList>
            <person name="Chen R.Y."/>
        </authorList>
    </citation>
    <scope>NUCLEOTIDE SEQUENCE [LARGE SCALE GENOMIC DNA]</scope>
    <source>
        <strain evidence="3 4">D2</strain>
    </source>
</reference>
<dbReference type="InterPro" id="IPR029058">
    <property type="entry name" value="AB_hydrolase_fold"/>
</dbReference>
<keyword evidence="1" id="KW-0732">Signal</keyword>
<evidence type="ECO:0000259" key="2">
    <source>
        <dbReference type="Pfam" id="PF12146"/>
    </source>
</evidence>
<dbReference type="EMBL" id="JBELOE010000093">
    <property type="protein sequence ID" value="MER2491204.1"/>
    <property type="molecule type" value="Genomic_DNA"/>
</dbReference>
<dbReference type="Gene3D" id="3.40.50.1820">
    <property type="entry name" value="alpha/beta hydrolase"/>
    <property type="match status" value="1"/>
</dbReference>
<dbReference type="SUPFAM" id="SSF53474">
    <property type="entry name" value="alpha/beta-Hydrolases"/>
    <property type="match status" value="1"/>
</dbReference>
<dbReference type="PANTHER" id="PTHR43265">
    <property type="entry name" value="ESTERASE ESTD"/>
    <property type="match status" value="1"/>
</dbReference>
<accession>A0ABV1RE65</accession>
<dbReference type="InterPro" id="IPR022742">
    <property type="entry name" value="Hydrolase_4"/>
</dbReference>
<protein>
    <submittedName>
        <fullName evidence="3">Alpha/beta hydrolase</fullName>
    </submittedName>
</protein>
<dbReference type="PANTHER" id="PTHR43265:SF1">
    <property type="entry name" value="ESTERASE ESTD"/>
    <property type="match status" value="1"/>
</dbReference>
<evidence type="ECO:0000313" key="3">
    <source>
        <dbReference type="EMBL" id="MER2491204.1"/>
    </source>
</evidence>
<evidence type="ECO:0000313" key="4">
    <source>
        <dbReference type="Proteomes" id="UP001467690"/>
    </source>
</evidence>
<feature type="signal peptide" evidence="1">
    <location>
        <begin position="1"/>
        <end position="21"/>
    </location>
</feature>
<dbReference type="Proteomes" id="UP001467690">
    <property type="component" value="Unassembled WGS sequence"/>
</dbReference>
<dbReference type="RefSeq" id="WP_350400871.1">
    <property type="nucleotide sequence ID" value="NZ_JBELOE010000093.1"/>
</dbReference>
<gene>
    <name evidence="3" type="ORF">ABS311_04840</name>
</gene>
<name>A0ABV1RE65_9ALTE</name>
<dbReference type="InterPro" id="IPR053145">
    <property type="entry name" value="AB_hydrolase_Est10"/>
</dbReference>
<proteinExistence type="predicted"/>
<comment type="caution">
    <text evidence="3">The sequence shown here is derived from an EMBL/GenBank/DDBJ whole genome shotgun (WGS) entry which is preliminary data.</text>
</comment>
<feature type="domain" description="Serine aminopeptidase S33" evidence="2">
    <location>
        <begin position="79"/>
        <end position="329"/>
    </location>
</feature>
<sequence>MFRILKVLSLLLYAISISALAADSGAKNGQQELEILHSGEQIIAGSLWLPEVKSTPSLVIMLTGSGPQDRDETLDGFKVFKTLAHHFAAAGIPSFRFDDPGVGGSSGVFSKATLQDHTRDVLAIIQFFKHSKEYGFNKFVLLGHSQGGIVAAHVAVGNADVSKVVLMGAPSVPLVDLVLYQLRLEYANAAVPKNQIEEVVSAHNQLMWAVNNNGNLQRAESRFKNATIDILSYHASQDQNQHEKANRAVSQQAENQYDEMRYVYSMPSLASFLYHDTALDYAKLSVPVLSLMGGKDLQVTIEQNKDAMEIAFLKSAAQFDLRVFNNANHYFQTAQTGLRDEYQHLDKNFTDGFVTTLTTWLIQ</sequence>
<organism evidence="3 4">
    <name type="scientific">Catenovulum sediminis</name>
    <dbReference type="NCBI Taxonomy" id="1740262"/>
    <lineage>
        <taxon>Bacteria</taxon>
        <taxon>Pseudomonadati</taxon>
        <taxon>Pseudomonadota</taxon>
        <taxon>Gammaproteobacteria</taxon>
        <taxon>Alteromonadales</taxon>
        <taxon>Alteromonadaceae</taxon>
        <taxon>Catenovulum</taxon>
    </lineage>
</organism>
<dbReference type="GO" id="GO:0016787">
    <property type="term" value="F:hydrolase activity"/>
    <property type="evidence" value="ECO:0007669"/>
    <property type="project" value="UniProtKB-KW"/>
</dbReference>
<evidence type="ECO:0000256" key="1">
    <source>
        <dbReference type="SAM" id="SignalP"/>
    </source>
</evidence>
<feature type="chain" id="PRO_5047104232" evidence="1">
    <location>
        <begin position="22"/>
        <end position="363"/>
    </location>
</feature>
<keyword evidence="3" id="KW-0378">Hydrolase</keyword>
<keyword evidence="4" id="KW-1185">Reference proteome</keyword>
<dbReference type="Pfam" id="PF12146">
    <property type="entry name" value="Hydrolase_4"/>
    <property type="match status" value="1"/>
</dbReference>